<protein>
    <submittedName>
        <fullName evidence="2">Uncharacterized protein</fullName>
    </submittedName>
</protein>
<dbReference type="AlphaFoldDB" id="A0AAV7QDH5"/>
<comment type="caution">
    <text evidence="2">The sequence shown here is derived from an EMBL/GenBank/DDBJ whole genome shotgun (WGS) entry which is preliminary data.</text>
</comment>
<feature type="compositionally biased region" description="Basic and acidic residues" evidence="1">
    <location>
        <begin position="76"/>
        <end position="86"/>
    </location>
</feature>
<dbReference type="Proteomes" id="UP001066276">
    <property type="component" value="Chromosome 6"/>
</dbReference>
<dbReference type="EMBL" id="JANPWB010000010">
    <property type="protein sequence ID" value="KAJ1136578.1"/>
    <property type="molecule type" value="Genomic_DNA"/>
</dbReference>
<feature type="region of interest" description="Disordered" evidence="1">
    <location>
        <begin position="45"/>
        <end position="86"/>
    </location>
</feature>
<evidence type="ECO:0000256" key="1">
    <source>
        <dbReference type="SAM" id="MobiDB-lite"/>
    </source>
</evidence>
<organism evidence="2 3">
    <name type="scientific">Pleurodeles waltl</name>
    <name type="common">Iberian ribbed newt</name>
    <dbReference type="NCBI Taxonomy" id="8319"/>
    <lineage>
        <taxon>Eukaryota</taxon>
        <taxon>Metazoa</taxon>
        <taxon>Chordata</taxon>
        <taxon>Craniata</taxon>
        <taxon>Vertebrata</taxon>
        <taxon>Euteleostomi</taxon>
        <taxon>Amphibia</taxon>
        <taxon>Batrachia</taxon>
        <taxon>Caudata</taxon>
        <taxon>Salamandroidea</taxon>
        <taxon>Salamandridae</taxon>
        <taxon>Pleurodelinae</taxon>
        <taxon>Pleurodeles</taxon>
    </lineage>
</organism>
<evidence type="ECO:0000313" key="2">
    <source>
        <dbReference type="EMBL" id="KAJ1136578.1"/>
    </source>
</evidence>
<accession>A0AAV7QDH5</accession>
<keyword evidence="3" id="KW-1185">Reference proteome</keyword>
<sequence>MRRGGLSPLCLSATPLVQVSASAAFFLSPSRFLQDFLASGPAVALGRSASPPPCPPALASRGQSAPLRRGPAAGRRRGEGGRQRRGEKLHWCTSFTPQGLPRHREPPTPYLRPSRPGATAFLLPMAPPSGAPPLRSLVAAYSSRCFTLLPLLCGSARTSGTVDDPRTGRTPQGLDLPVGSALQDHFAKSESELLS</sequence>
<reference evidence="2" key="1">
    <citation type="journal article" date="2022" name="bioRxiv">
        <title>Sequencing and chromosome-scale assembly of the giantPleurodeles waltlgenome.</title>
        <authorList>
            <person name="Brown T."/>
            <person name="Elewa A."/>
            <person name="Iarovenko S."/>
            <person name="Subramanian E."/>
            <person name="Araus A.J."/>
            <person name="Petzold A."/>
            <person name="Susuki M."/>
            <person name="Suzuki K.-i.T."/>
            <person name="Hayashi T."/>
            <person name="Toyoda A."/>
            <person name="Oliveira C."/>
            <person name="Osipova E."/>
            <person name="Leigh N.D."/>
            <person name="Simon A."/>
            <person name="Yun M.H."/>
        </authorList>
    </citation>
    <scope>NUCLEOTIDE SEQUENCE</scope>
    <source>
        <strain evidence="2">20211129_DDA</strain>
        <tissue evidence="2">Liver</tissue>
    </source>
</reference>
<gene>
    <name evidence="2" type="ORF">NDU88_002993</name>
</gene>
<proteinExistence type="predicted"/>
<evidence type="ECO:0000313" key="3">
    <source>
        <dbReference type="Proteomes" id="UP001066276"/>
    </source>
</evidence>
<feature type="region of interest" description="Disordered" evidence="1">
    <location>
        <begin position="156"/>
        <end position="182"/>
    </location>
</feature>
<name>A0AAV7QDH5_PLEWA</name>